<organism evidence="2 3">
    <name type="scientific">Chryseobacterium oleae</name>
    <dbReference type="NCBI Taxonomy" id="491207"/>
    <lineage>
        <taxon>Bacteria</taxon>
        <taxon>Pseudomonadati</taxon>
        <taxon>Bacteroidota</taxon>
        <taxon>Flavobacteriia</taxon>
        <taxon>Flavobacteriales</taxon>
        <taxon>Weeksellaceae</taxon>
        <taxon>Chryseobacterium group</taxon>
        <taxon>Chryseobacterium</taxon>
    </lineage>
</organism>
<evidence type="ECO:0000313" key="3">
    <source>
        <dbReference type="Proteomes" id="UP000198769"/>
    </source>
</evidence>
<gene>
    <name evidence="2" type="ORF">SAMN05421594_3181</name>
</gene>
<dbReference type="AlphaFoldDB" id="A0A1I4ZS69"/>
<feature type="transmembrane region" description="Helical" evidence="1">
    <location>
        <begin position="36"/>
        <end position="61"/>
    </location>
</feature>
<protein>
    <recommendedName>
        <fullName evidence="4">Branched-chain amino acid:cation transporter, LIVCS family</fullName>
    </recommendedName>
</protein>
<reference evidence="3" key="1">
    <citation type="submission" date="2016-10" db="EMBL/GenBank/DDBJ databases">
        <authorList>
            <person name="Varghese N."/>
            <person name="Submissions S."/>
        </authorList>
    </citation>
    <scope>NUCLEOTIDE SEQUENCE [LARGE SCALE GENOMIC DNA]</scope>
    <source>
        <strain evidence="3">DSM 25575</strain>
    </source>
</reference>
<evidence type="ECO:0000313" key="2">
    <source>
        <dbReference type="EMBL" id="SFN52903.1"/>
    </source>
</evidence>
<evidence type="ECO:0008006" key="4">
    <source>
        <dbReference type="Google" id="ProtNLM"/>
    </source>
</evidence>
<sequence length="99" mass="11235">MKDHQIINLGKYIFGICILLGNVFFSGYFITENAWFMQWGIVFLVYGILVNLLAVIGLLLYGFAEKLKMNACLMAIGLIMFNVPLGFLYVMLGINLIFK</sequence>
<dbReference type="EMBL" id="FOVD01000004">
    <property type="protein sequence ID" value="SFN52903.1"/>
    <property type="molecule type" value="Genomic_DNA"/>
</dbReference>
<evidence type="ECO:0000256" key="1">
    <source>
        <dbReference type="SAM" id="Phobius"/>
    </source>
</evidence>
<keyword evidence="1" id="KW-0472">Membrane</keyword>
<feature type="transmembrane region" description="Helical" evidence="1">
    <location>
        <begin position="12"/>
        <end position="30"/>
    </location>
</feature>
<keyword evidence="1" id="KW-0812">Transmembrane</keyword>
<keyword evidence="1" id="KW-1133">Transmembrane helix</keyword>
<dbReference type="OrthoDB" id="1274611at2"/>
<proteinExistence type="predicted"/>
<name>A0A1I4ZS69_CHROL</name>
<keyword evidence="3" id="KW-1185">Reference proteome</keyword>
<accession>A0A1I4ZS69</accession>
<dbReference type="Proteomes" id="UP000198769">
    <property type="component" value="Unassembled WGS sequence"/>
</dbReference>
<feature type="transmembrane region" description="Helical" evidence="1">
    <location>
        <begin position="73"/>
        <end position="98"/>
    </location>
</feature>
<dbReference type="RefSeq" id="WP_090025351.1">
    <property type="nucleotide sequence ID" value="NZ_FOVD01000004.1"/>
</dbReference>